<dbReference type="Pfam" id="PF07992">
    <property type="entry name" value="Pyr_redox_2"/>
    <property type="match status" value="1"/>
</dbReference>
<keyword evidence="1" id="KW-0285">Flavoprotein</keyword>
<dbReference type="Gene3D" id="3.50.50.60">
    <property type="entry name" value="FAD/NAD(P)-binding domain"/>
    <property type="match status" value="2"/>
</dbReference>
<evidence type="ECO:0000313" key="5">
    <source>
        <dbReference type="EMBL" id="NJC58488.1"/>
    </source>
</evidence>
<comment type="catalytic activity">
    <reaction evidence="3">
        <text>[thioredoxin]-dithiol + NADP(+) = [thioredoxin]-disulfide + NADPH + H(+)</text>
        <dbReference type="Rhea" id="RHEA:20345"/>
        <dbReference type="Rhea" id="RHEA-COMP:10698"/>
        <dbReference type="Rhea" id="RHEA-COMP:10700"/>
        <dbReference type="ChEBI" id="CHEBI:15378"/>
        <dbReference type="ChEBI" id="CHEBI:29950"/>
        <dbReference type="ChEBI" id="CHEBI:50058"/>
        <dbReference type="ChEBI" id="CHEBI:57783"/>
        <dbReference type="ChEBI" id="CHEBI:58349"/>
        <dbReference type="EC" id="1.8.1.9"/>
    </reaction>
</comment>
<keyword evidence="6" id="KW-1185">Reference proteome</keyword>
<evidence type="ECO:0000256" key="2">
    <source>
        <dbReference type="ARBA" id="ARBA00023002"/>
    </source>
</evidence>
<organism evidence="5 6">
    <name type="scientific">Brevibacterium marinum</name>
    <dbReference type="NCBI Taxonomy" id="418643"/>
    <lineage>
        <taxon>Bacteria</taxon>
        <taxon>Bacillati</taxon>
        <taxon>Actinomycetota</taxon>
        <taxon>Actinomycetes</taxon>
        <taxon>Micrococcales</taxon>
        <taxon>Brevibacteriaceae</taxon>
        <taxon>Brevibacterium</taxon>
    </lineage>
</organism>
<keyword evidence="2" id="KW-0560">Oxidoreductase</keyword>
<dbReference type="Proteomes" id="UP000576792">
    <property type="component" value="Unassembled WGS sequence"/>
</dbReference>
<accession>A0A846S698</accession>
<reference evidence="5 6" key="1">
    <citation type="submission" date="2020-03" db="EMBL/GenBank/DDBJ databases">
        <title>Sequencing the genomes of 1000 actinobacteria strains.</title>
        <authorList>
            <person name="Klenk H.-P."/>
        </authorList>
    </citation>
    <scope>NUCLEOTIDE SEQUENCE [LARGE SCALE GENOMIC DNA]</scope>
    <source>
        <strain evidence="5 6">DSM 18964</strain>
    </source>
</reference>
<dbReference type="AlphaFoldDB" id="A0A846S698"/>
<proteinExistence type="predicted"/>
<comment type="caution">
    <text evidence="5">The sequence shown here is derived from an EMBL/GenBank/DDBJ whole genome shotgun (WGS) entry which is preliminary data.</text>
</comment>
<gene>
    <name evidence="5" type="ORF">BKA07_003523</name>
</gene>
<evidence type="ECO:0000259" key="4">
    <source>
        <dbReference type="Pfam" id="PF07992"/>
    </source>
</evidence>
<evidence type="ECO:0000256" key="1">
    <source>
        <dbReference type="ARBA" id="ARBA00022630"/>
    </source>
</evidence>
<dbReference type="EMBL" id="JAATJN010000001">
    <property type="protein sequence ID" value="NJC58488.1"/>
    <property type="molecule type" value="Genomic_DNA"/>
</dbReference>
<dbReference type="RefSeq" id="WP_245162002.1">
    <property type="nucleotide sequence ID" value="NZ_BAAAPQ010000038.1"/>
</dbReference>
<dbReference type="PRINTS" id="PR00469">
    <property type="entry name" value="PNDRDTASEII"/>
</dbReference>
<dbReference type="InterPro" id="IPR023753">
    <property type="entry name" value="FAD/NAD-binding_dom"/>
</dbReference>
<dbReference type="InterPro" id="IPR050097">
    <property type="entry name" value="Ferredoxin-NADP_redctase_2"/>
</dbReference>
<dbReference type="InterPro" id="IPR036188">
    <property type="entry name" value="FAD/NAD-bd_sf"/>
</dbReference>
<protein>
    <submittedName>
        <fullName evidence="5">Thioredoxin reductase</fullName>
    </submittedName>
</protein>
<evidence type="ECO:0000313" key="6">
    <source>
        <dbReference type="Proteomes" id="UP000576792"/>
    </source>
</evidence>
<name>A0A846S698_9MICO</name>
<dbReference type="PRINTS" id="PR00368">
    <property type="entry name" value="FADPNR"/>
</dbReference>
<sequence>MAGNIGMAENKSAIRDVVIVGGGAAGLSAALTLARARRSVAVIDAGEPRNAPADGVHGMLGHEGISPADLLARGRAEVLGYGGEIVDDRVTEVSGEADGFAITLRSGIAVQGRRLLIATGLVDELPEIPGVREQWGHGVLHCPYCHGWEVRDSRIGVLATSPMAVHKAFLFRQWSSQVMLFAGDQELSDEDQAKLQALDIPVVTGGIASLDSTDDELTGVRLDDGRVVAVDAAVVATPMVACAELFSGIGLEPTSHPAGSFIESDSFGQTSVPGVWVAGNATDIGAQVSGSAAAGALAAQHINTDLIFKDLDRAVSELNDDRTGKAS</sequence>
<dbReference type="PANTHER" id="PTHR48105">
    <property type="entry name" value="THIOREDOXIN REDUCTASE 1-RELATED-RELATED"/>
    <property type="match status" value="1"/>
</dbReference>
<evidence type="ECO:0000256" key="3">
    <source>
        <dbReference type="ARBA" id="ARBA00048132"/>
    </source>
</evidence>
<feature type="domain" description="FAD/NAD(P)-binding" evidence="4">
    <location>
        <begin position="16"/>
        <end position="289"/>
    </location>
</feature>
<dbReference type="GO" id="GO:0004791">
    <property type="term" value="F:thioredoxin-disulfide reductase (NADPH) activity"/>
    <property type="evidence" value="ECO:0007669"/>
    <property type="project" value="UniProtKB-EC"/>
</dbReference>
<dbReference type="SUPFAM" id="SSF51905">
    <property type="entry name" value="FAD/NAD(P)-binding domain"/>
    <property type="match status" value="1"/>
</dbReference>